<proteinExistence type="predicted"/>
<reference evidence="1 2" key="1">
    <citation type="submission" date="2011-10" db="EMBL/GenBank/DDBJ databases">
        <title>Genome Sequence of Commensalibacter intestini A911, isolated from Drosophila gut.</title>
        <authorList>
            <person name="Lee W.-J."/>
            <person name="Kim E.-K."/>
        </authorList>
    </citation>
    <scope>NUCLEOTIDE SEQUENCE [LARGE SCALE GENOMIC DNA]</scope>
    <source>
        <strain evidence="1 2">A911</strain>
    </source>
</reference>
<dbReference type="STRING" id="1088868.CIN_12100"/>
<sequence>MYLFYNFFNKAMVNYNVSEIQVSEGYDIYPTDLSQLGLS</sequence>
<dbReference type="EMBL" id="AGFR01000007">
    <property type="protein sequence ID" value="EHD13851.1"/>
    <property type="molecule type" value="Genomic_DNA"/>
</dbReference>
<comment type="caution">
    <text evidence="1">The sequence shown here is derived from an EMBL/GenBank/DDBJ whole genome shotgun (WGS) entry which is preliminary data.</text>
</comment>
<gene>
    <name evidence="1" type="ORF">CIN_12100</name>
</gene>
<evidence type="ECO:0000313" key="2">
    <source>
        <dbReference type="Proteomes" id="UP000005939"/>
    </source>
</evidence>
<accession>G6F157</accession>
<evidence type="ECO:0000313" key="1">
    <source>
        <dbReference type="EMBL" id="EHD13851.1"/>
    </source>
</evidence>
<dbReference type="Proteomes" id="UP000005939">
    <property type="component" value="Unassembled WGS sequence"/>
</dbReference>
<organism evidence="1 2">
    <name type="scientific">Commensalibacter intestini A911</name>
    <dbReference type="NCBI Taxonomy" id="1088868"/>
    <lineage>
        <taxon>Bacteria</taxon>
        <taxon>Pseudomonadati</taxon>
        <taxon>Pseudomonadota</taxon>
        <taxon>Alphaproteobacteria</taxon>
        <taxon>Acetobacterales</taxon>
        <taxon>Acetobacteraceae</taxon>
    </lineage>
</organism>
<name>G6F157_9PROT</name>
<protein>
    <submittedName>
        <fullName evidence="1">Uncharacterized protein</fullName>
    </submittedName>
</protein>
<dbReference type="AlphaFoldDB" id="G6F157"/>